<dbReference type="Gene3D" id="3.90.730.10">
    <property type="entry name" value="Ribonuclease T2-like"/>
    <property type="match status" value="1"/>
</dbReference>
<accession>A0AAP0NGU8</accession>
<dbReference type="InterPro" id="IPR036430">
    <property type="entry name" value="RNase_T2-like_sf"/>
</dbReference>
<keyword evidence="4" id="KW-0378">Hydrolase</keyword>
<sequence length="185" mass="20803">MQISDLEPRLVKYWPNLTDSTHSQEFWDFAWENHGTCATFQLVQRTYFKRTLDLYEKQDMLSILTGAGYPPGSHYAVGLLINAIYKKLKVDPVIRCDCGPNGVEQIVEIVLCTDRDGMNFIPCSMHHPILSKCGRNPLLAYFRSVGLRCAVLSCLVCLIALGDFNKILDPTEKVGGLSEFALDVN</sequence>
<dbReference type="GO" id="GO:0005576">
    <property type="term" value="C:extracellular region"/>
    <property type="evidence" value="ECO:0007669"/>
    <property type="project" value="TreeGrafter"/>
</dbReference>
<evidence type="ECO:0000256" key="3">
    <source>
        <dbReference type="ARBA" id="ARBA00022759"/>
    </source>
</evidence>
<keyword evidence="5" id="KW-0456">Lyase</keyword>
<proteinExistence type="inferred from homology"/>
<dbReference type="PANTHER" id="PTHR11240">
    <property type="entry name" value="RIBONUCLEASE T2"/>
    <property type="match status" value="1"/>
</dbReference>
<evidence type="ECO:0000313" key="7">
    <source>
        <dbReference type="EMBL" id="KAK9272703.1"/>
    </source>
</evidence>
<dbReference type="Pfam" id="PF00445">
    <property type="entry name" value="Ribonuclease_T2"/>
    <property type="match status" value="1"/>
</dbReference>
<keyword evidence="8" id="KW-1185">Reference proteome</keyword>
<gene>
    <name evidence="7" type="ORF">L1049_003080</name>
</gene>
<dbReference type="AlphaFoldDB" id="A0AAP0NGU8"/>
<comment type="similarity">
    <text evidence="1 6">Belongs to the RNase T2 family.</text>
</comment>
<evidence type="ECO:0000313" key="8">
    <source>
        <dbReference type="Proteomes" id="UP001415857"/>
    </source>
</evidence>
<evidence type="ECO:0000256" key="1">
    <source>
        <dbReference type="ARBA" id="ARBA00007469"/>
    </source>
</evidence>
<dbReference type="PANTHER" id="PTHR11240:SF75">
    <property type="entry name" value="RIBONUCLEASE 3"/>
    <property type="match status" value="1"/>
</dbReference>
<keyword evidence="2" id="KW-0540">Nuclease</keyword>
<name>A0AAP0NGU8_LIQFO</name>
<dbReference type="GO" id="GO:0003723">
    <property type="term" value="F:RNA binding"/>
    <property type="evidence" value="ECO:0007669"/>
    <property type="project" value="InterPro"/>
</dbReference>
<dbReference type="EMBL" id="JBBPBK010000013">
    <property type="protein sequence ID" value="KAK9272703.1"/>
    <property type="molecule type" value="Genomic_DNA"/>
</dbReference>
<dbReference type="Proteomes" id="UP001415857">
    <property type="component" value="Unassembled WGS sequence"/>
</dbReference>
<protein>
    <submittedName>
        <fullName evidence="7">Uncharacterized protein</fullName>
    </submittedName>
</protein>
<evidence type="ECO:0000256" key="4">
    <source>
        <dbReference type="ARBA" id="ARBA00022801"/>
    </source>
</evidence>
<dbReference type="SUPFAM" id="SSF55895">
    <property type="entry name" value="Ribonuclease Rh-like"/>
    <property type="match status" value="1"/>
</dbReference>
<organism evidence="7 8">
    <name type="scientific">Liquidambar formosana</name>
    <name type="common">Formosan gum</name>
    <dbReference type="NCBI Taxonomy" id="63359"/>
    <lineage>
        <taxon>Eukaryota</taxon>
        <taxon>Viridiplantae</taxon>
        <taxon>Streptophyta</taxon>
        <taxon>Embryophyta</taxon>
        <taxon>Tracheophyta</taxon>
        <taxon>Spermatophyta</taxon>
        <taxon>Magnoliopsida</taxon>
        <taxon>eudicotyledons</taxon>
        <taxon>Gunneridae</taxon>
        <taxon>Pentapetalae</taxon>
        <taxon>Saxifragales</taxon>
        <taxon>Altingiaceae</taxon>
        <taxon>Liquidambar</taxon>
    </lineage>
</organism>
<dbReference type="GO" id="GO:0006401">
    <property type="term" value="P:RNA catabolic process"/>
    <property type="evidence" value="ECO:0007669"/>
    <property type="project" value="TreeGrafter"/>
</dbReference>
<dbReference type="InterPro" id="IPR001568">
    <property type="entry name" value="RNase_T2-like"/>
</dbReference>
<reference evidence="7 8" key="1">
    <citation type="journal article" date="2024" name="Plant J.">
        <title>Genome sequences and population genomics reveal climatic adaptation and genomic divergence between two closely related sweetgum species.</title>
        <authorList>
            <person name="Xu W.Q."/>
            <person name="Ren C.Q."/>
            <person name="Zhang X.Y."/>
            <person name="Comes H.P."/>
            <person name="Liu X.H."/>
            <person name="Li Y.G."/>
            <person name="Kettle C.J."/>
            <person name="Jalonen R."/>
            <person name="Gaisberger H."/>
            <person name="Ma Y.Z."/>
            <person name="Qiu Y.X."/>
        </authorList>
    </citation>
    <scope>NUCLEOTIDE SEQUENCE [LARGE SCALE GENOMIC DNA]</scope>
    <source>
        <strain evidence="7">Hangzhou</strain>
    </source>
</reference>
<dbReference type="GO" id="GO:0016787">
    <property type="term" value="F:hydrolase activity"/>
    <property type="evidence" value="ECO:0007669"/>
    <property type="project" value="UniProtKB-KW"/>
</dbReference>
<comment type="caution">
    <text evidence="7">The sequence shown here is derived from an EMBL/GenBank/DDBJ whole genome shotgun (WGS) entry which is preliminary data.</text>
</comment>
<dbReference type="GO" id="GO:0033897">
    <property type="term" value="F:ribonuclease T2 activity"/>
    <property type="evidence" value="ECO:0007669"/>
    <property type="project" value="InterPro"/>
</dbReference>
<keyword evidence="3" id="KW-0255">Endonuclease</keyword>
<evidence type="ECO:0000256" key="6">
    <source>
        <dbReference type="RuleBase" id="RU004328"/>
    </source>
</evidence>
<evidence type="ECO:0000256" key="2">
    <source>
        <dbReference type="ARBA" id="ARBA00022722"/>
    </source>
</evidence>
<evidence type="ECO:0000256" key="5">
    <source>
        <dbReference type="ARBA" id="ARBA00023239"/>
    </source>
</evidence>